<proteinExistence type="inferred from homology"/>
<dbReference type="AlphaFoldDB" id="A0A6C2UE11"/>
<dbReference type="PROSITE" id="PS51257">
    <property type="entry name" value="PROKAR_LIPOPROTEIN"/>
    <property type="match status" value="1"/>
</dbReference>
<dbReference type="Proteomes" id="UP000346198">
    <property type="component" value="Unassembled WGS sequence"/>
</dbReference>
<accession>A0A6C2UE11</accession>
<reference evidence="7 8" key="1">
    <citation type="submission" date="2019-04" db="EMBL/GenBank/DDBJ databases">
        <authorList>
            <person name="Van Vliet M D."/>
        </authorList>
    </citation>
    <scope>NUCLEOTIDE SEQUENCE [LARGE SCALE GENOMIC DNA]</scope>
    <source>
        <strain evidence="7 8">F21</strain>
    </source>
</reference>
<dbReference type="PANTHER" id="PTHR42693">
    <property type="entry name" value="ARYLSULFATASE FAMILY MEMBER"/>
    <property type="match status" value="1"/>
</dbReference>
<dbReference type="PANTHER" id="PTHR42693:SF53">
    <property type="entry name" value="ENDO-4-O-SULFATASE"/>
    <property type="match status" value="1"/>
</dbReference>
<feature type="signal peptide" evidence="5">
    <location>
        <begin position="1"/>
        <end position="26"/>
    </location>
</feature>
<dbReference type="Pfam" id="PF00884">
    <property type="entry name" value="Sulfatase"/>
    <property type="match status" value="1"/>
</dbReference>
<feature type="chain" id="PRO_5028842528" evidence="5">
    <location>
        <begin position="27"/>
        <end position="494"/>
    </location>
</feature>
<dbReference type="GO" id="GO:0046872">
    <property type="term" value="F:metal ion binding"/>
    <property type="evidence" value="ECO:0007669"/>
    <property type="project" value="UniProtKB-KW"/>
</dbReference>
<protein>
    <submittedName>
        <fullName evidence="7">Arylsulfatase</fullName>
    </submittedName>
</protein>
<dbReference type="Gene3D" id="3.30.1120.10">
    <property type="match status" value="1"/>
</dbReference>
<evidence type="ECO:0000256" key="3">
    <source>
        <dbReference type="ARBA" id="ARBA00022801"/>
    </source>
</evidence>
<evidence type="ECO:0000256" key="1">
    <source>
        <dbReference type="ARBA" id="ARBA00008779"/>
    </source>
</evidence>
<evidence type="ECO:0000256" key="2">
    <source>
        <dbReference type="ARBA" id="ARBA00022723"/>
    </source>
</evidence>
<dbReference type="SUPFAM" id="SSF53649">
    <property type="entry name" value="Alkaline phosphatase-like"/>
    <property type="match status" value="1"/>
</dbReference>
<evidence type="ECO:0000259" key="6">
    <source>
        <dbReference type="Pfam" id="PF00884"/>
    </source>
</evidence>
<dbReference type="InterPro" id="IPR017850">
    <property type="entry name" value="Alkaline_phosphatase_core_sf"/>
</dbReference>
<evidence type="ECO:0000313" key="7">
    <source>
        <dbReference type="EMBL" id="VGO18385.1"/>
    </source>
</evidence>
<dbReference type="FunFam" id="3.40.720.10:FF:000070">
    <property type="entry name" value="Arylsulfatase A"/>
    <property type="match status" value="1"/>
</dbReference>
<evidence type="ECO:0000256" key="4">
    <source>
        <dbReference type="ARBA" id="ARBA00022837"/>
    </source>
</evidence>
<organism evidence="7 8">
    <name type="scientific">Pontiella sulfatireligans</name>
    <dbReference type="NCBI Taxonomy" id="2750658"/>
    <lineage>
        <taxon>Bacteria</taxon>
        <taxon>Pseudomonadati</taxon>
        <taxon>Kiritimatiellota</taxon>
        <taxon>Kiritimatiellia</taxon>
        <taxon>Kiritimatiellales</taxon>
        <taxon>Pontiellaceae</taxon>
        <taxon>Pontiella</taxon>
    </lineage>
</organism>
<evidence type="ECO:0000313" key="8">
    <source>
        <dbReference type="Proteomes" id="UP000346198"/>
    </source>
</evidence>
<evidence type="ECO:0000256" key="5">
    <source>
        <dbReference type="SAM" id="SignalP"/>
    </source>
</evidence>
<dbReference type="Gene3D" id="3.40.720.10">
    <property type="entry name" value="Alkaline Phosphatase, subunit A"/>
    <property type="match status" value="1"/>
</dbReference>
<keyword evidence="8" id="KW-1185">Reference proteome</keyword>
<dbReference type="PROSITE" id="PS00523">
    <property type="entry name" value="SULFATASE_1"/>
    <property type="match status" value="1"/>
</dbReference>
<dbReference type="EMBL" id="CAAHFH010000001">
    <property type="protein sequence ID" value="VGO18385.1"/>
    <property type="molecule type" value="Genomic_DNA"/>
</dbReference>
<name>A0A6C2UE11_9BACT</name>
<dbReference type="InterPro" id="IPR050738">
    <property type="entry name" value="Sulfatase"/>
</dbReference>
<keyword evidence="5" id="KW-0732">Signal</keyword>
<sequence>MKIMPLLQIASLIIASSCVFCSSLKAEDIVLTGDKLNIILVMTDDQGYGDLGCHGNPFLKTPNLDKLYTQSTRFTDFQASPTCAPTRAALMTGRVPFKNGVTHTIWERERMTLKATTIAEVLKDAGYTTGIFGKWHLGDEDPYQPHNRGFDEVFIHGAGGIGQKYPGTCADVPNNGYFDPIIKHNNSFVKTTGYCTDVFFRQALGWIKQQHENRKPFFAYISANAPHSPYIVAEKYKALYKDKCKDEEAAFYGMISNIDDSMGLLMEKLDAWGMADTTLLIFMTDNGSSMATFNYGMKGKKGSVNEGGTRVPLFFRLPGRIKAGVDVDRLTRHYDLFPTLAQFAGTQAPEALDLDGRSLIPLIENPDAEWPDRYTFIHKGRWNKKGMRVRKGRPDHVPEHSKYTGFAVRSEQWRLVKNREMYDIDNDPGEKNNVIKEHPEVAQNMLKAYDAWWSEVRSLMINEDASLDKEPPFIVQFELQKKKTGIPDWIPPQL</sequence>
<keyword evidence="2" id="KW-0479">Metal-binding</keyword>
<comment type="similarity">
    <text evidence="1">Belongs to the sulfatase family.</text>
</comment>
<keyword evidence="4" id="KW-0106">Calcium</keyword>
<dbReference type="InterPro" id="IPR000917">
    <property type="entry name" value="Sulfatase_N"/>
</dbReference>
<gene>
    <name evidence="7" type="primary">atsA_37</name>
    <name evidence="7" type="ORF">SCARR_00437</name>
</gene>
<feature type="domain" description="Sulfatase N-terminal" evidence="6">
    <location>
        <begin position="37"/>
        <end position="345"/>
    </location>
</feature>
<dbReference type="InterPro" id="IPR024607">
    <property type="entry name" value="Sulfatase_CS"/>
</dbReference>
<keyword evidence="3" id="KW-0378">Hydrolase</keyword>
<dbReference type="GO" id="GO:0004065">
    <property type="term" value="F:arylsulfatase activity"/>
    <property type="evidence" value="ECO:0007669"/>
    <property type="project" value="TreeGrafter"/>
</dbReference>
<dbReference type="CDD" id="cd16146">
    <property type="entry name" value="ARS_like"/>
    <property type="match status" value="1"/>
</dbReference>